<accession>A0A2P2MEE8</accession>
<proteinExistence type="predicted"/>
<reference evidence="1" key="1">
    <citation type="submission" date="2018-02" db="EMBL/GenBank/DDBJ databases">
        <title>Rhizophora mucronata_Transcriptome.</title>
        <authorList>
            <person name="Meera S.P."/>
            <person name="Sreeshan A."/>
            <person name="Augustine A."/>
        </authorList>
    </citation>
    <scope>NUCLEOTIDE SEQUENCE</scope>
    <source>
        <tissue evidence="1">Leaf</tissue>
    </source>
</reference>
<dbReference type="EMBL" id="GGEC01048142">
    <property type="protein sequence ID" value="MBX28626.1"/>
    <property type="molecule type" value="Transcribed_RNA"/>
</dbReference>
<evidence type="ECO:0000313" key="1">
    <source>
        <dbReference type="EMBL" id="MBX28626.1"/>
    </source>
</evidence>
<organism evidence="1">
    <name type="scientific">Rhizophora mucronata</name>
    <name type="common">Asiatic mangrove</name>
    <dbReference type="NCBI Taxonomy" id="61149"/>
    <lineage>
        <taxon>Eukaryota</taxon>
        <taxon>Viridiplantae</taxon>
        <taxon>Streptophyta</taxon>
        <taxon>Embryophyta</taxon>
        <taxon>Tracheophyta</taxon>
        <taxon>Spermatophyta</taxon>
        <taxon>Magnoliopsida</taxon>
        <taxon>eudicotyledons</taxon>
        <taxon>Gunneridae</taxon>
        <taxon>Pentapetalae</taxon>
        <taxon>rosids</taxon>
        <taxon>fabids</taxon>
        <taxon>Malpighiales</taxon>
        <taxon>Rhizophoraceae</taxon>
        <taxon>Rhizophora</taxon>
    </lineage>
</organism>
<dbReference type="AlphaFoldDB" id="A0A2P2MEE8"/>
<sequence length="65" mass="7554">MIPAAPFCIASLAASMVKGWGKKLDVTKLYKPLERIRKEEKYVLLVLFVSMEDERLVQFVYHPQQ</sequence>
<protein>
    <submittedName>
        <fullName evidence="1">Uncharacterized protein</fullName>
    </submittedName>
</protein>
<name>A0A2P2MEE8_RHIMU</name>